<comment type="caution">
    <text evidence="1">The sequence shown here is derived from an EMBL/GenBank/DDBJ whole genome shotgun (WGS) entry which is preliminary data.</text>
</comment>
<organism evidence="1 2">
    <name type="scientific">Rhynchophorus ferrugineus</name>
    <name type="common">Red palm weevil</name>
    <name type="synonym">Curculio ferrugineus</name>
    <dbReference type="NCBI Taxonomy" id="354439"/>
    <lineage>
        <taxon>Eukaryota</taxon>
        <taxon>Metazoa</taxon>
        <taxon>Ecdysozoa</taxon>
        <taxon>Arthropoda</taxon>
        <taxon>Hexapoda</taxon>
        <taxon>Insecta</taxon>
        <taxon>Pterygota</taxon>
        <taxon>Neoptera</taxon>
        <taxon>Endopterygota</taxon>
        <taxon>Coleoptera</taxon>
        <taxon>Polyphaga</taxon>
        <taxon>Cucujiformia</taxon>
        <taxon>Curculionidae</taxon>
        <taxon>Dryophthorinae</taxon>
        <taxon>Rhynchophorus</taxon>
    </lineage>
</organism>
<evidence type="ECO:0000313" key="2">
    <source>
        <dbReference type="Proteomes" id="UP000625711"/>
    </source>
</evidence>
<evidence type="ECO:0000313" key="1">
    <source>
        <dbReference type="EMBL" id="KAF7283429.1"/>
    </source>
</evidence>
<dbReference type="Proteomes" id="UP000625711">
    <property type="component" value="Unassembled WGS sequence"/>
</dbReference>
<dbReference type="AlphaFoldDB" id="A0A834INW1"/>
<protein>
    <submittedName>
        <fullName evidence="1">Uncharacterized protein</fullName>
    </submittedName>
</protein>
<name>A0A834INW1_RHYFE</name>
<sequence length="142" mass="15979">MLVDETLRGCGEGGELAQRCPASPRHGRFDPILSWSSWQPYGIDLAPPIVSRSPAIAGLVCAARSGRVVRFRPWWGVGGDALTETMTSRIEPLGPKVRYRAYFWSGSARWLGDYGDIYLRFRGWRRAEGYFVRGVCVWRGRG</sequence>
<dbReference type="EMBL" id="JAACXV010000109">
    <property type="protein sequence ID" value="KAF7283429.1"/>
    <property type="molecule type" value="Genomic_DNA"/>
</dbReference>
<reference evidence="1" key="1">
    <citation type="submission" date="2020-08" db="EMBL/GenBank/DDBJ databases">
        <title>Genome sequencing and assembly of the red palm weevil Rhynchophorus ferrugineus.</title>
        <authorList>
            <person name="Dias G.B."/>
            <person name="Bergman C.M."/>
            <person name="Manee M."/>
        </authorList>
    </citation>
    <scope>NUCLEOTIDE SEQUENCE</scope>
    <source>
        <strain evidence="1">AA-2017</strain>
        <tissue evidence="1">Whole larva</tissue>
    </source>
</reference>
<keyword evidence="2" id="KW-1185">Reference proteome</keyword>
<proteinExistence type="predicted"/>
<accession>A0A834INW1</accession>
<gene>
    <name evidence="1" type="ORF">GWI33_000632</name>
</gene>